<feature type="transmembrane region" description="Helical" evidence="2">
    <location>
        <begin position="195"/>
        <end position="216"/>
    </location>
</feature>
<evidence type="ECO:0000256" key="2">
    <source>
        <dbReference type="SAM" id="Phobius"/>
    </source>
</evidence>
<keyword evidence="4" id="KW-1185">Reference proteome</keyword>
<comment type="caution">
    <text evidence="3">The sequence shown here is derived from an EMBL/GenBank/DDBJ whole genome shotgun (WGS) entry which is preliminary data.</text>
</comment>
<feature type="transmembrane region" description="Helical" evidence="2">
    <location>
        <begin position="279"/>
        <end position="298"/>
    </location>
</feature>
<evidence type="ECO:0000313" key="4">
    <source>
        <dbReference type="Proteomes" id="UP001175227"/>
    </source>
</evidence>
<dbReference type="Proteomes" id="UP001175227">
    <property type="component" value="Unassembled WGS sequence"/>
</dbReference>
<feature type="compositionally biased region" description="Low complexity" evidence="1">
    <location>
        <begin position="145"/>
        <end position="157"/>
    </location>
</feature>
<feature type="transmembrane region" description="Helical" evidence="2">
    <location>
        <begin position="75"/>
        <end position="93"/>
    </location>
</feature>
<feature type="transmembrane region" description="Helical" evidence="2">
    <location>
        <begin position="113"/>
        <end position="129"/>
    </location>
</feature>
<keyword evidence="2" id="KW-0812">Transmembrane</keyword>
<evidence type="ECO:0000313" key="3">
    <source>
        <dbReference type="EMBL" id="KAK0461505.1"/>
    </source>
</evidence>
<evidence type="ECO:0000256" key="1">
    <source>
        <dbReference type="SAM" id="MobiDB-lite"/>
    </source>
</evidence>
<proteinExistence type="predicted"/>
<dbReference type="PANTHER" id="PTHR35043:SF7">
    <property type="entry name" value="TRANSCRIPTION FACTOR DOMAIN-CONTAINING PROTEIN"/>
    <property type="match status" value="1"/>
</dbReference>
<name>A0AA39TWC3_9AGAR</name>
<protein>
    <submittedName>
        <fullName evidence="3">Uncharacterized protein</fullName>
    </submittedName>
</protein>
<sequence>MVVVVPLIAGVSGSQISPSNDDGKPVCTGDRRTLWSIVWSCIATIFVCTWIAIHPDVPGRKITTKGAISCVIQRAMVMVMAILAPEFIVGWAASQFITSVINPVPEQKKKSKLTMAHGFFLCMGGFYYTRNSKNRHEGLETDKATSTPPSSSLPSSTIEDKSKGDAFSKMISILQLTWFIVQCVARANQHLPITLLEMSALAFTGPSIITYFLWWYKPLNVKYHISLDEVHSRQSRKGYYVDEFDAYGMPLTHHLLKWNESILCSKPWCNVTDPKGDALHFWTMVGVGCFFGAVNCLAWSFSFPSHAEMVLWRASSLGIFVAIFGISCTALMEWSKIDKILPQLIPEKVWMFIQIYIPVCIGLCSTVTYIFARIMLLTLAYMQLFHLSPLSFCTVQWTTYIPHI</sequence>
<accession>A0AA39TWC3</accession>
<feature type="transmembrane region" description="Helical" evidence="2">
    <location>
        <begin position="310"/>
        <end position="332"/>
    </location>
</feature>
<gene>
    <name evidence="3" type="ORF">IW261DRAFT_1409218</name>
</gene>
<dbReference type="EMBL" id="JAUEPR010000148">
    <property type="protein sequence ID" value="KAK0461505.1"/>
    <property type="molecule type" value="Genomic_DNA"/>
</dbReference>
<keyword evidence="2" id="KW-1133">Transmembrane helix</keyword>
<feature type="region of interest" description="Disordered" evidence="1">
    <location>
        <begin position="138"/>
        <end position="161"/>
    </location>
</feature>
<keyword evidence="2" id="KW-0472">Membrane</keyword>
<feature type="transmembrane region" description="Helical" evidence="2">
    <location>
        <begin position="352"/>
        <end position="372"/>
    </location>
</feature>
<reference evidence="3" key="1">
    <citation type="submission" date="2023-06" db="EMBL/GenBank/DDBJ databases">
        <authorList>
            <consortium name="Lawrence Berkeley National Laboratory"/>
            <person name="Ahrendt S."/>
            <person name="Sahu N."/>
            <person name="Indic B."/>
            <person name="Wong-Bajracharya J."/>
            <person name="Merenyi Z."/>
            <person name="Ke H.-M."/>
            <person name="Monk M."/>
            <person name="Kocsube S."/>
            <person name="Drula E."/>
            <person name="Lipzen A."/>
            <person name="Balint B."/>
            <person name="Henrissat B."/>
            <person name="Andreopoulos B."/>
            <person name="Martin F.M."/>
            <person name="Harder C.B."/>
            <person name="Rigling D."/>
            <person name="Ford K.L."/>
            <person name="Foster G.D."/>
            <person name="Pangilinan J."/>
            <person name="Papanicolaou A."/>
            <person name="Barry K."/>
            <person name="LaButti K."/>
            <person name="Viragh M."/>
            <person name="Koriabine M."/>
            <person name="Yan M."/>
            <person name="Riley R."/>
            <person name="Champramary S."/>
            <person name="Plett K.L."/>
            <person name="Tsai I.J."/>
            <person name="Slot J."/>
            <person name="Sipos G."/>
            <person name="Plett J."/>
            <person name="Nagy L.G."/>
            <person name="Grigoriev I.V."/>
        </authorList>
    </citation>
    <scope>NUCLEOTIDE SEQUENCE</scope>
    <source>
        <strain evidence="3">ICMP 16352</strain>
    </source>
</reference>
<dbReference type="PANTHER" id="PTHR35043">
    <property type="entry name" value="TRANSCRIPTION FACTOR DOMAIN-CONTAINING PROTEIN"/>
    <property type="match status" value="1"/>
</dbReference>
<feature type="transmembrane region" description="Helical" evidence="2">
    <location>
        <begin position="37"/>
        <end position="54"/>
    </location>
</feature>
<dbReference type="AlphaFoldDB" id="A0AA39TWC3"/>
<organism evidence="3 4">
    <name type="scientific">Armillaria novae-zelandiae</name>
    <dbReference type="NCBI Taxonomy" id="153914"/>
    <lineage>
        <taxon>Eukaryota</taxon>
        <taxon>Fungi</taxon>
        <taxon>Dikarya</taxon>
        <taxon>Basidiomycota</taxon>
        <taxon>Agaricomycotina</taxon>
        <taxon>Agaricomycetes</taxon>
        <taxon>Agaricomycetidae</taxon>
        <taxon>Agaricales</taxon>
        <taxon>Marasmiineae</taxon>
        <taxon>Physalacriaceae</taxon>
        <taxon>Armillaria</taxon>
    </lineage>
</organism>